<dbReference type="AlphaFoldDB" id="U4TSD4"/>
<evidence type="ECO:0000259" key="2">
    <source>
        <dbReference type="PROSITE" id="PS51848"/>
    </source>
</evidence>
<evidence type="ECO:0000313" key="3">
    <source>
        <dbReference type="EMBL" id="ERL83667.1"/>
    </source>
</evidence>
<name>U4TSD4_DENPD</name>
<sequence>MGSRFSKRQIRRITAKPEAHGSSSSLSSRKKKPAPPPPPSLGGTMRSRKTKRAPLPPTVSPRRLIAAPEMSPDEFQPLEEDKSAAGRWKRRRAASPPRPVPPKRSVPPLPLPEIRRELESIEVQQRGLENQGVRLEQIIRERSEGGNPDDRAPPDVEDLILQLFELAPPAAAGGGAGGGRAPHQVPDGAARVLQDRLRQGDGGDADRAPGGDRGKAQPDHRLLGERPAAQHRRGRDHQQPAQSVQRAARRPRGPQEEKEAEEAHQAAGAVQAQKGQTLRGCAPHKHLSATVVILTVSFIE</sequence>
<feature type="compositionally biased region" description="Basic and acidic residues" evidence="1">
    <location>
        <begin position="137"/>
        <end position="154"/>
    </location>
</feature>
<feature type="compositionally biased region" description="Basic and acidic residues" evidence="1">
    <location>
        <begin position="193"/>
        <end position="224"/>
    </location>
</feature>
<feature type="compositionally biased region" description="Pro residues" evidence="1">
    <location>
        <begin position="96"/>
        <end position="111"/>
    </location>
</feature>
<feature type="compositionally biased region" description="Basic and acidic residues" evidence="1">
    <location>
        <begin position="253"/>
        <end position="264"/>
    </location>
</feature>
<dbReference type="Proteomes" id="UP000030742">
    <property type="component" value="Unassembled WGS sequence"/>
</dbReference>
<organism evidence="3 4">
    <name type="scientific">Dendroctonus ponderosae</name>
    <name type="common">Mountain pine beetle</name>
    <dbReference type="NCBI Taxonomy" id="77166"/>
    <lineage>
        <taxon>Eukaryota</taxon>
        <taxon>Metazoa</taxon>
        <taxon>Ecdysozoa</taxon>
        <taxon>Arthropoda</taxon>
        <taxon>Hexapoda</taxon>
        <taxon>Insecta</taxon>
        <taxon>Pterygota</taxon>
        <taxon>Neoptera</taxon>
        <taxon>Endopterygota</taxon>
        <taxon>Coleoptera</taxon>
        <taxon>Polyphaga</taxon>
        <taxon>Cucujiformia</taxon>
        <taxon>Curculionidae</taxon>
        <taxon>Scolytinae</taxon>
        <taxon>Dendroctonus</taxon>
    </lineage>
</organism>
<evidence type="ECO:0000313" key="4">
    <source>
        <dbReference type="Proteomes" id="UP000030742"/>
    </source>
</evidence>
<gene>
    <name evidence="3" type="ORF">D910_00837</name>
</gene>
<feature type="compositionally biased region" description="Basic residues" evidence="1">
    <location>
        <begin position="1"/>
        <end position="14"/>
    </location>
</feature>
<evidence type="ECO:0000256" key="1">
    <source>
        <dbReference type="SAM" id="MobiDB-lite"/>
    </source>
</evidence>
<accession>U4TSD4</accession>
<feature type="domain" description="BMERB" evidence="2">
    <location>
        <begin position="98"/>
        <end position="300"/>
    </location>
</feature>
<reference evidence="3 4" key="1">
    <citation type="journal article" date="2013" name="Genome Biol.">
        <title>Draft genome of the mountain pine beetle, Dendroctonus ponderosae Hopkins, a major forest pest.</title>
        <authorList>
            <person name="Keeling C.I."/>
            <person name="Yuen M.M."/>
            <person name="Liao N.Y."/>
            <person name="Docking T.R."/>
            <person name="Chan S.K."/>
            <person name="Taylor G.A."/>
            <person name="Palmquist D.L."/>
            <person name="Jackman S.D."/>
            <person name="Nguyen A."/>
            <person name="Li M."/>
            <person name="Henderson H."/>
            <person name="Janes J.K."/>
            <person name="Zhao Y."/>
            <person name="Pandoh P."/>
            <person name="Moore R."/>
            <person name="Sperling F.A."/>
            <person name="Huber D.P."/>
            <person name="Birol I."/>
            <person name="Jones S.J."/>
            <person name="Bohlmann J."/>
        </authorList>
    </citation>
    <scope>NUCLEOTIDE SEQUENCE</scope>
</reference>
<dbReference type="Pfam" id="PF12130">
    <property type="entry name" value="bMERB_dom"/>
    <property type="match status" value="1"/>
</dbReference>
<feature type="region of interest" description="Disordered" evidence="1">
    <location>
        <begin position="125"/>
        <end position="157"/>
    </location>
</feature>
<dbReference type="EMBL" id="KB630546">
    <property type="protein sequence ID" value="ERL83667.1"/>
    <property type="molecule type" value="Genomic_DNA"/>
</dbReference>
<protein>
    <recommendedName>
        <fullName evidence="2">BMERB domain-containing protein</fullName>
    </recommendedName>
</protein>
<feature type="region of interest" description="Disordered" evidence="1">
    <location>
        <begin position="169"/>
        <end position="281"/>
    </location>
</feature>
<feature type="compositionally biased region" description="Low complexity" evidence="1">
    <location>
        <begin position="265"/>
        <end position="276"/>
    </location>
</feature>
<dbReference type="InterPro" id="IPR022735">
    <property type="entry name" value="bMERB_dom"/>
</dbReference>
<dbReference type="STRING" id="77166.U4TSD4"/>
<feature type="region of interest" description="Disordered" evidence="1">
    <location>
        <begin position="1"/>
        <end position="112"/>
    </location>
</feature>
<dbReference type="OrthoDB" id="10017054at2759"/>
<proteinExistence type="predicted"/>
<dbReference type="PROSITE" id="PS51848">
    <property type="entry name" value="BMERB"/>
    <property type="match status" value="1"/>
</dbReference>